<dbReference type="STRING" id="10228.B3RIX6"/>
<keyword evidence="4" id="KW-0472">Membrane</keyword>
<proteinExistence type="inferred from homology"/>
<evidence type="ECO:0000256" key="8">
    <source>
        <dbReference type="SAM" id="MobiDB-lite"/>
    </source>
</evidence>
<name>B3RIX6_TRIAD</name>
<dbReference type="HOGENOM" id="CLU_064176_1_0_1"/>
<evidence type="ECO:0000313" key="10">
    <source>
        <dbReference type="Proteomes" id="UP000009022"/>
    </source>
</evidence>
<feature type="coiled-coil region" evidence="7">
    <location>
        <begin position="148"/>
        <end position="175"/>
    </location>
</feature>
<keyword evidence="6" id="KW-0449">Lipoprotein</keyword>
<dbReference type="GO" id="GO:0099078">
    <property type="term" value="C:BORC complex"/>
    <property type="evidence" value="ECO:0000318"/>
    <property type="project" value="GO_Central"/>
</dbReference>
<protein>
    <recommendedName>
        <fullName evidence="3">BLOC-1-related complex subunit 5</fullName>
    </recommendedName>
</protein>
<sequence length="187" mass="21413">MGQQISSDSPSRQGKGTSYQDSYAQANTMITVNDGSPARMLVKKHIQEDEDFKALQKLPKFSPLMRGSLNLPVMRDSGFLSKMESKHVISYVNRYEEHLRLCSQMITNDQVMLASRMKEIDYLMDLVHNKVAERQQKLNHFAVCARTIQTIESDIQRIQKNLEDSTALAEQFNDLLPEGHKLEPLSR</sequence>
<keyword evidence="5" id="KW-0458">Lysosome</keyword>
<dbReference type="OMA" id="EGRPHDP"/>
<dbReference type="PANTHER" id="PTHR31634:SF2">
    <property type="entry name" value="BLOC-1-RELATED COMPLEX SUBUNIT 5"/>
    <property type="match status" value="1"/>
</dbReference>
<evidence type="ECO:0000256" key="4">
    <source>
        <dbReference type="ARBA" id="ARBA00023136"/>
    </source>
</evidence>
<keyword evidence="7" id="KW-0175">Coiled coil</keyword>
<dbReference type="OrthoDB" id="10035640at2759"/>
<dbReference type="AlphaFoldDB" id="B3RIX6"/>
<dbReference type="CDD" id="cd22789">
    <property type="entry name" value="BORCS5-like"/>
    <property type="match status" value="1"/>
</dbReference>
<dbReference type="InParanoid" id="B3RIX6"/>
<dbReference type="Pfam" id="PF10158">
    <property type="entry name" value="LOH1CR12"/>
    <property type="match status" value="1"/>
</dbReference>
<accession>B3RIX6</accession>
<dbReference type="Proteomes" id="UP000009022">
    <property type="component" value="Unassembled WGS sequence"/>
</dbReference>
<dbReference type="GO" id="GO:1903744">
    <property type="term" value="P:positive regulation of anterograde synaptic vesicle transport"/>
    <property type="evidence" value="ECO:0000318"/>
    <property type="project" value="GO_Central"/>
</dbReference>
<gene>
    <name evidence="9" type="ORF">TRIADDRAFT_18549</name>
</gene>
<reference evidence="9 10" key="1">
    <citation type="journal article" date="2008" name="Nature">
        <title>The Trichoplax genome and the nature of placozoans.</title>
        <authorList>
            <person name="Srivastava M."/>
            <person name="Begovic E."/>
            <person name="Chapman J."/>
            <person name="Putnam N.H."/>
            <person name="Hellsten U."/>
            <person name="Kawashima T."/>
            <person name="Kuo A."/>
            <person name="Mitros T."/>
            <person name="Salamov A."/>
            <person name="Carpenter M.L."/>
            <person name="Signorovitch A.Y."/>
            <person name="Moreno M.A."/>
            <person name="Kamm K."/>
            <person name="Grimwood J."/>
            <person name="Schmutz J."/>
            <person name="Shapiro H."/>
            <person name="Grigoriev I.V."/>
            <person name="Buss L.W."/>
            <person name="Schierwater B."/>
            <person name="Dellaporta S.L."/>
            <person name="Rokhsar D.S."/>
        </authorList>
    </citation>
    <scope>NUCLEOTIDE SEQUENCE [LARGE SCALE GENOMIC DNA]</scope>
    <source>
        <strain evidence="9 10">Grell-BS-1999</strain>
    </source>
</reference>
<evidence type="ECO:0000256" key="7">
    <source>
        <dbReference type="SAM" id="Coils"/>
    </source>
</evidence>
<organism evidence="9 10">
    <name type="scientific">Trichoplax adhaerens</name>
    <name type="common">Trichoplax reptans</name>
    <dbReference type="NCBI Taxonomy" id="10228"/>
    <lineage>
        <taxon>Eukaryota</taxon>
        <taxon>Metazoa</taxon>
        <taxon>Placozoa</taxon>
        <taxon>Uniplacotomia</taxon>
        <taxon>Trichoplacea</taxon>
        <taxon>Trichoplacidae</taxon>
        <taxon>Trichoplax</taxon>
    </lineage>
</organism>
<evidence type="ECO:0000256" key="1">
    <source>
        <dbReference type="ARBA" id="ARBA00004122"/>
    </source>
</evidence>
<evidence type="ECO:0000256" key="2">
    <source>
        <dbReference type="ARBA" id="ARBA00010235"/>
    </source>
</evidence>
<dbReference type="GO" id="GO:0072384">
    <property type="term" value="P:organelle transport along microtubule"/>
    <property type="evidence" value="ECO:0000318"/>
    <property type="project" value="GO_Central"/>
</dbReference>
<dbReference type="CTD" id="6749682"/>
<dbReference type="GO" id="GO:0030672">
    <property type="term" value="C:synaptic vesicle membrane"/>
    <property type="evidence" value="ECO:0000318"/>
    <property type="project" value="GO_Central"/>
</dbReference>
<evidence type="ECO:0000313" key="9">
    <source>
        <dbReference type="EMBL" id="EDV28468.1"/>
    </source>
</evidence>
<comment type="similarity">
    <text evidence="2">Belongs to the BORCS5 family.</text>
</comment>
<keyword evidence="10" id="KW-1185">Reference proteome</keyword>
<dbReference type="GeneID" id="6749682"/>
<dbReference type="KEGG" id="tad:TRIADDRAFT_18549"/>
<evidence type="ECO:0000256" key="3">
    <source>
        <dbReference type="ARBA" id="ARBA00022300"/>
    </source>
</evidence>
<dbReference type="RefSeq" id="XP_002107670.1">
    <property type="nucleotide sequence ID" value="XM_002107634.1"/>
</dbReference>
<evidence type="ECO:0000256" key="6">
    <source>
        <dbReference type="ARBA" id="ARBA00023288"/>
    </source>
</evidence>
<dbReference type="PhylomeDB" id="B3RIX6"/>
<evidence type="ECO:0000256" key="5">
    <source>
        <dbReference type="ARBA" id="ARBA00023228"/>
    </source>
</evidence>
<dbReference type="InterPro" id="IPR018780">
    <property type="entry name" value="TBORCS5"/>
</dbReference>
<dbReference type="GO" id="GO:0032418">
    <property type="term" value="P:lysosome localization"/>
    <property type="evidence" value="ECO:0000318"/>
    <property type="project" value="GO_Central"/>
</dbReference>
<feature type="region of interest" description="Disordered" evidence="8">
    <location>
        <begin position="1"/>
        <end position="20"/>
    </location>
</feature>
<dbReference type="GO" id="GO:0098574">
    <property type="term" value="C:cytoplasmic side of lysosomal membrane"/>
    <property type="evidence" value="ECO:0000318"/>
    <property type="project" value="GO_Central"/>
</dbReference>
<dbReference type="FunCoup" id="B3RIX6">
    <property type="interactions" value="1590"/>
</dbReference>
<dbReference type="eggNOG" id="KOG4515">
    <property type="taxonomic scope" value="Eukaryota"/>
</dbReference>
<comment type="subcellular location">
    <subcellularLocation>
        <location evidence="1">Lysosome membrane</location>
        <topology evidence="1">Lipid-anchor</topology>
        <orientation evidence="1">Cytoplasmic side</orientation>
    </subcellularLocation>
</comment>
<dbReference type="EMBL" id="DS985241">
    <property type="protein sequence ID" value="EDV28468.1"/>
    <property type="molecule type" value="Genomic_DNA"/>
</dbReference>
<dbReference type="PANTHER" id="PTHR31634">
    <property type="entry name" value="BLOC-1-RELATED COMPLEX SUBUNIT 5"/>
    <property type="match status" value="1"/>
</dbReference>